<keyword evidence="2" id="KW-0238">DNA-binding</keyword>
<name>V4PW51_9CAUL</name>
<dbReference type="SMART" id="SM00421">
    <property type="entry name" value="HTH_LUXR"/>
    <property type="match status" value="1"/>
</dbReference>
<dbReference type="InterPro" id="IPR036388">
    <property type="entry name" value="WH-like_DNA-bd_sf"/>
</dbReference>
<dbReference type="PRINTS" id="PR00038">
    <property type="entry name" value="HTHLUXR"/>
</dbReference>
<evidence type="ECO:0000256" key="5">
    <source>
        <dbReference type="SAM" id="Phobius"/>
    </source>
</evidence>
<keyword evidence="5" id="KW-0812">Transmembrane</keyword>
<dbReference type="PATRIC" id="fig|1121022.4.peg.1613"/>
<dbReference type="Proteomes" id="UP000017837">
    <property type="component" value="Unassembled WGS sequence"/>
</dbReference>
<dbReference type="InterPro" id="IPR016032">
    <property type="entry name" value="Sig_transdc_resp-reg_C-effctor"/>
</dbReference>
<keyword evidence="8" id="KW-1185">Reference proteome</keyword>
<dbReference type="PANTHER" id="PTHR44688:SF16">
    <property type="entry name" value="DNA-BINDING TRANSCRIPTIONAL ACTIVATOR DEVR_DOSR"/>
    <property type="match status" value="1"/>
</dbReference>
<dbReference type="STRING" id="1121022.GCA_000376105_02679"/>
<feature type="domain" description="HTH luxR-type" evidence="6">
    <location>
        <begin position="4"/>
        <end position="69"/>
    </location>
</feature>
<dbReference type="GO" id="GO:0006355">
    <property type="term" value="P:regulation of DNA-templated transcription"/>
    <property type="evidence" value="ECO:0007669"/>
    <property type="project" value="InterPro"/>
</dbReference>
<dbReference type="PANTHER" id="PTHR44688">
    <property type="entry name" value="DNA-BINDING TRANSCRIPTIONAL ACTIVATOR DEVR_DOSR"/>
    <property type="match status" value="1"/>
</dbReference>
<dbReference type="EMBL" id="AWGB01000012">
    <property type="protein sequence ID" value="ESQ92576.1"/>
    <property type="molecule type" value="Genomic_DNA"/>
</dbReference>
<evidence type="ECO:0000256" key="1">
    <source>
        <dbReference type="ARBA" id="ARBA00023015"/>
    </source>
</evidence>
<feature type="region of interest" description="Disordered" evidence="4">
    <location>
        <begin position="70"/>
        <end position="147"/>
    </location>
</feature>
<dbReference type="InterPro" id="IPR000792">
    <property type="entry name" value="Tscrpt_reg_LuxR_C"/>
</dbReference>
<keyword evidence="5" id="KW-0472">Membrane</keyword>
<dbReference type="GO" id="GO:0003677">
    <property type="term" value="F:DNA binding"/>
    <property type="evidence" value="ECO:0007669"/>
    <property type="project" value="UniProtKB-KW"/>
</dbReference>
<evidence type="ECO:0000256" key="2">
    <source>
        <dbReference type="ARBA" id="ARBA00023125"/>
    </source>
</evidence>
<protein>
    <recommendedName>
        <fullName evidence="6">HTH luxR-type domain-containing protein</fullName>
    </recommendedName>
</protein>
<evidence type="ECO:0000256" key="3">
    <source>
        <dbReference type="ARBA" id="ARBA00023163"/>
    </source>
</evidence>
<keyword evidence="1" id="KW-0805">Transcription regulation</keyword>
<dbReference type="AlphaFoldDB" id="V4PW51"/>
<accession>V4PW51</accession>
<reference evidence="7 8" key="1">
    <citation type="journal article" date="2014" name="Nature">
        <title>Sequential evolution of bacterial morphology by co-option of a developmental regulator.</title>
        <authorList>
            <person name="Jiang C."/>
            <person name="Brown P.J."/>
            <person name="Ducret A."/>
            <person name="Brun Y.V."/>
        </authorList>
    </citation>
    <scope>NUCLEOTIDE SEQUENCE [LARGE SCALE GENOMIC DNA]</scope>
    <source>
        <strain evidence="7 8">DSM 16100</strain>
    </source>
</reference>
<sequence length="217" mass="24264">MLDKTSGIEELSERQKEVLRLVGEYLQAKEIAIRLNIEPSTVRTHLEEARRRVGVGSSRAAAKALLEYEQRQGIRNDDGRQPIRIGDGPYDPSQSGHEQDFSTERTLSDRQLDRAGTGLEDARIPGQAAPDLGRHSGGSDTRSELRTGTRDFQYGRRHRLADRQWALFDRRLEALTLWQWFGMALLITVLLAVAGGVLVQAALSVFKGLSEFSRHSG</sequence>
<dbReference type="RefSeq" id="WP_018082351.1">
    <property type="nucleotide sequence ID" value="NZ_AQWM01000013.1"/>
</dbReference>
<feature type="compositionally biased region" description="Basic and acidic residues" evidence="4">
    <location>
        <begin position="70"/>
        <end position="81"/>
    </location>
</feature>
<dbReference type="SUPFAM" id="SSF46894">
    <property type="entry name" value="C-terminal effector domain of the bipartite response regulators"/>
    <property type="match status" value="1"/>
</dbReference>
<proteinExistence type="predicted"/>
<evidence type="ECO:0000313" key="8">
    <source>
        <dbReference type="Proteomes" id="UP000017837"/>
    </source>
</evidence>
<dbReference type="CDD" id="cd06170">
    <property type="entry name" value="LuxR_C_like"/>
    <property type="match status" value="1"/>
</dbReference>
<gene>
    <name evidence="7" type="ORF">ABENE_08025</name>
</gene>
<feature type="transmembrane region" description="Helical" evidence="5">
    <location>
        <begin position="177"/>
        <end position="206"/>
    </location>
</feature>
<keyword evidence="5" id="KW-1133">Transmembrane helix</keyword>
<dbReference type="Gene3D" id="1.10.10.10">
    <property type="entry name" value="Winged helix-like DNA-binding domain superfamily/Winged helix DNA-binding domain"/>
    <property type="match status" value="1"/>
</dbReference>
<keyword evidence="3" id="KW-0804">Transcription</keyword>
<comment type="caution">
    <text evidence="7">The sequence shown here is derived from an EMBL/GenBank/DDBJ whole genome shotgun (WGS) entry which is preliminary data.</text>
</comment>
<feature type="compositionally biased region" description="Basic and acidic residues" evidence="4">
    <location>
        <begin position="97"/>
        <end position="113"/>
    </location>
</feature>
<dbReference type="eggNOG" id="COG2771">
    <property type="taxonomic scope" value="Bacteria"/>
</dbReference>
<dbReference type="Pfam" id="PF00196">
    <property type="entry name" value="GerE"/>
    <property type="match status" value="1"/>
</dbReference>
<evidence type="ECO:0000256" key="4">
    <source>
        <dbReference type="SAM" id="MobiDB-lite"/>
    </source>
</evidence>
<dbReference type="OrthoDB" id="7171899at2"/>
<evidence type="ECO:0000313" key="7">
    <source>
        <dbReference type="EMBL" id="ESQ92576.1"/>
    </source>
</evidence>
<dbReference type="PROSITE" id="PS50043">
    <property type="entry name" value="HTH_LUXR_2"/>
    <property type="match status" value="1"/>
</dbReference>
<organism evidence="7 8">
    <name type="scientific">Asticcacaulis benevestitus DSM 16100 = ATCC BAA-896</name>
    <dbReference type="NCBI Taxonomy" id="1121022"/>
    <lineage>
        <taxon>Bacteria</taxon>
        <taxon>Pseudomonadati</taxon>
        <taxon>Pseudomonadota</taxon>
        <taxon>Alphaproteobacteria</taxon>
        <taxon>Caulobacterales</taxon>
        <taxon>Caulobacteraceae</taxon>
        <taxon>Asticcacaulis</taxon>
    </lineage>
</organism>
<evidence type="ECO:0000259" key="6">
    <source>
        <dbReference type="PROSITE" id="PS50043"/>
    </source>
</evidence>